<keyword evidence="4" id="KW-1185">Reference proteome</keyword>
<dbReference type="InterPro" id="IPR051842">
    <property type="entry name" value="uS12_prolyl_hydroxylase"/>
</dbReference>
<dbReference type="Pfam" id="PF10637">
    <property type="entry name" value="Ofd1_CTDD"/>
    <property type="match status" value="1"/>
</dbReference>
<dbReference type="PANTHER" id="PTHR12117:SF0">
    <property type="entry name" value="PROLYL 3-HYDROXYLASE OGFOD1"/>
    <property type="match status" value="1"/>
</dbReference>
<dbReference type="GO" id="GO:0005737">
    <property type="term" value="C:cytoplasm"/>
    <property type="evidence" value="ECO:0007669"/>
    <property type="project" value="TreeGrafter"/>
</dbReference>
<dbReference type="GO" id="GO:0005506">
    <property type="term" value="F:iron ion binding"/>
    <property type="evidence" value="ECO:0007669"/>
    <property type="project" value="InterPro"/>
</dbReference>
<dbReference type="EnsemblMetazoa" id="tetur20g01680.1">
    <property type="protein sequence ID" value="tetur20g01680.1"/>
    <property type="gene ID" value="tetur20g01680"/>
</dbReference>
<evidence type="ECO:0000313" key="4">
    <source>
        <dbReference type="Proteomes" id="UP000015104"/>
    </source>
</evidence>
<proteinExistence type="predicted"/>
<sequence length="142" mass="16362">MSPDIDPIPGTSKSQDAPVKVVKKERPTSWLKDKRLDPRATIIIRRWQPGSYSLATDDEDVLAPQGVLDVHFAFDHVAGTCQTHGGYISYVNKETGEEFYRCTPQENVLHLVWLPPSEYRFIKYHNVLAEHVYYDINVIYKE</sequence>
<name>T1KT25_TETUR</name>
<organism evidence="3 4">
    <name type="scientific">Tetranychus urticae</name>
    <name type="common">Two-spotted spider mite</name>
    <dbReference type="NCBI Taxonomy" id="32264"/>
    <lineage>
        <taxon>Eukaryota</taxon>
        <taxon>Metazoa</taxon>
        <taxon>Ecdysozoa</taxon>
        <taxon>Arthropoda</taxon>
        <taxon>Chelicerata</taxon>
        <taxon>Arachnida</taxon>
        <taxon>Acari</taxon>
        <taxon>Acariformes</taxon>
        <taxon>Trombidiformes</taxon>
        <taxon>Prostigmata</taxon>
        <taxon>Eleutherengona</taxon>
        <taxon>Raphignathae</taxon>
        <taxon>Tetranychoidea</taxon>
        <taxon>Tetranychidae</taxon>
        <taxon>Tetranychus</taxon>
    </lineage>
</organism>
<gene>
    <name evidence="3" type="primary">107367027</name>
</gene>
<dbReference type="InterPro" id="IPR019601">
    <property type="entry name" value="Oxoglutarate/Fe-dep_Oase_C"/>
</dbReference>
<dbReference type="GO" id="GO:0031543">
    <property type="term" value="F:peptidyl-proline dioxygenase activity"/>
    <property type="evidence" value="ECO:0007669"/>
    <property type="project" value="TreeGrafter"/>
</dbReference>
<feature type="region of interest" description="Disordered" evidence="1">
    <location>
        <begin position="1"/>
        <end position="24"/>
    </location>
</feature>
<dbReference type="AlphaFoldDB" id="T1KT25"/>
<reference evidence="3" key="2">
    <citation type="submission" date="2015-06" db="UniProtKB">
        <authorList>
            <consortium name="EnsemblMetazoa"/>
        </authorList>
    </citation>
    <scope>IDENTIFICATION</scope>
</reference>
<evidence type="ECO:0000256" key="1">
    <source>
        <dbReference type="SAM" id="MobiDB-lite"/>
    </source>
</evidence>
<dbReference type="EMBL" id="CAEY01000513">
    <property type="status" value="NOT_ANNOTATED_CDS"/>
    <property type="molecule type" value="Genomic_DNA"/>
</dbReference>
<dbReference type="Gene3D" id="2.60.120.620">
    <property type="entry name" value="q2cbj1_9rhob like domain"/>
    <property type="match status" value="1"/>
</dbReference>
<dbReference type="PANTHER" id="PTHR12117">
    <property type="entry name" value="HISTONE ACETYLTRANSFERASE COMPLEX"/>
    <property type="match status" value="1"/>
</dbReference>
<evidence type="ECO:0000313" key="3">
    <source>
        <dbReference type="EnsemblMetazoa" id="tetur20g01680.1"/>
    </source>
</evidence>
<evidence type="ECO:0000259" key="2">
    <source>
        <dbReference type="Pfam" id="PF10637"/>
    </source>
</evidence>
<protein>
    <recommendedName>
        <fullName evidence="2">Oxoglutarate/iron-dependent oxygenase C-terminal degradation domain-containing protein</fullName>
    </recommendedName>
</protein>
<dbReference type="Proteomes" id="UP000015104">
    <property type="component" value="Unassembled WGS sequence"/>
</dbReference>
<dbReference type="GO" id="GO:0031418">
    <property type="term" value="F:L-ascorbic acid binding"/>
    <property type="evidence" value="ECO:0007669"/>
    <property type="project" value="InterPro"/>
</dbReference>
<feature type="domain" description="Oxoglutarate/iron-dependent oxygenase C-terminal degradation" evidence="2">
    <location>
        <begin position="39"/>
        <end position="141"/>
    </location>
</feature>
<accession>T1KT25</accession>
<dbReference type="GO" id="GO:0006449">
    <property type="term" value="P:regulation of translational termination"/>
    <property type="evidence" value="ECO:0007669"/>
    <property type="project" value="TreeGrafter"/>
</dbReference>
<reference evidence="4" key="1">
    <citation type="submission" date="2011-08" db="EMBL/GenBank/DDBJ databases">
        <authorList>
            <person name="Rombauts S."/>
        </authorList>
    </citation>
    <scope>NUCLEOTIDE SEQUENCE</scope>
    <source>
        <strain evidence="4">London</strain>
    </source>
</reference>
<dbReference type="HOGENOM" id="CLU_1818270_0_0_1"/>